<accession>A0ABQ5S9U6</accession>
<gene>
    <name evidence="3" type="ORF">VaNZ11_010227</name>
</gene>
<protein>
    <recommendedName>
        <fullName evidence="2">Coenzyme Q-binding protein COQ10 START domain-containing protein</fullName>
    </recommendedName>
</protein>
<sequence length="298" mass="32596">MMVLDRNLRFAAHHMHAARPSRSIRSQSCPPRPLDHRLPCNISSFGLWRQQLVSRLRASPAATTQQVLAESVGAGPPYPFKPCIDAHDGNDDDDNEYNAGPGPRSSSQVGSDVSFVSLVDGKYTVRGQLLLPASAPRVFALLTDYEGCHRVFGNIAASEVTQSAEGGLQVVQTCRWKFLAFSGTFRVRLGVQEDPDNGTLLFSLVHSNFMRDFEGRWAVRPIHAPPSAAASAARSHPEGEEWCEVEHQLSVVPSVPVPPPVSFYTRSIFVRQVKGVLVDLQRAVHAGQVELKAPRATA</sequence>
<dbReference type="Gene3D" id="3.30.530.20">
    <property type="match status" value="1"/>
</dbReference>
<evidence type="ECO:0000313" key="4">
    <source>
        <dbReference type="Proteomes" id="UP001165090"/>
    </source>
</evidence>
<feature type="domain" description="Coenzyme Q-binding protein COQ10 START" evidence="2">
    <location>
        <begin position="131"/>
        <end position="260"/>
    </location>
</feature>
<dbReference type="InterPro" id="IPR023393">
    <property type="entry name" value="START-like_dom_sf"/>
</dbReference>
<name>A0ABQ5S9U6_9CHLO</name>
<organism evidence="3 4">
    <name type="scientific">Volvox africanus</name>
    <dbReference type="NCBI Taxonomy" id="51714"/>
    <lineage>
        <taxon>Eukaryota</taxon>
        <taxon>Viridiplantae</taxon>
        <taxon>Chlorophyta</taxon>
        <taxon>core chlorophytes</taxon>
        <taxon>Chlorophyceae</taxon>
        <taxon>CS clade</taxon>
        <taxon>Chlamydomonadales</taxon>
        <taxon>Volvocaceae</taxon>
        <taxon>Volvox</taxon>
    </lineage>
</organism>
<dbReference type="PANTHER" id="PTHR31385:SF1">
    <property type="entry name" value="PUTATIVE (DUF220)-RELATED"/>
    <property type="match status" value="1"/>
</dbReference>
<evidence type="ECO:0000313" key="3">
    <source>
        <dbReference type="EMBL" id="GLI66429.1"/>
    </source>
</evidence>
<keyword evidence="4" id="KW-1185">Reference proteome</keyword>
<reference evidence="3 4" key="1">
    <citation type="journal article" date="2023" name="IScience">
        <title>Expanded male sex-determining region conserved during the evolution of homothallism in the green alga Volvox.</title>
        <authorList>
            <person name="Yamamoto K."/>
            <person name="Matsuzaki R."/>
            <person name="Mahakham W."/>
            <person name="Heman W."/>
            <person name="Sekimoto H."/>
            <person name="Kawachi M."/>
            <person name="Minakuchi Y."/>
            <person name="Toyoda A."/>
            <person name="Nozaki H."/>
        </authorList>
    </citation>
    <scope>NUCLEOTIDE SEQUENCE [LARGE SCALE GENOMIC DNA]</scope>
    <source>
        <strain evidence="3 4">NIES-4468</strain>
    </source>
</reference>
<evidence type="ECO:0000259" key="2">
    <source>
        <dbReference type="Pfam" id="PF03364"/>
    </source>
</evidence>
<evidence type="ECO:0000256" key="1">
    <source>
        <dbReference type="SAM" id="MobiDB-lite"/>
    </source>
</evidence>
<dbReference type="EMBL" id="BSDZ01000032">
    <property type="protein sequence ID" value="GLI66429.1"/>
    <property type="molecule type" value="Genomic_DNA"/>
</dbReference>
<dbReference type="SUPFAM" id="SSF55961">
    <property type="entry name" value="Bet v1-like"/>
    <property type="match status" value="1"/>
</dbReference>
<feature type="region of interest" description="Disordered" evidence="1">
    <location>
        <begin position="80"/>
        <end position="110"/>
    </location>
</feature>
<comment type="caution">
    <text evidence="3">The sequence shown here is derived from an EMBL/GenBank/DDBJ whole genome shotgun (WGS) entry which is preliminary data.</text>
</comment>
<dbReference type="Pfam" id="PF03364">
    <property type="entry name" value="Polyketide_cyc"/>
    <property type="match status" value="1"/>
</dbReference>
<dbReference type="InterPro" id="IPR005031">
    <property type="entry name" value="COQ10_START"/>
</dbReference>
<dbReference type="PANTHER" id="PTHR31385">
    <property type="entry name" value="PUTATIVE (DUF220)-RELATED"/>
    <property type="match status" value="1"/>
</dbReference>
<dbReference type="Proteomes" id="UP001165090">
    <property type="component" value="Unassembled WGS sequence"/>
</dbReference>
<proteinExistence type="predicted"/>